<gene>
    <name evidence="3" type="ORF">CgunFtcFv8_024502</name>
</gene>
<sequence>MRNSIHASINIVLRKSYAKLTRTEISEDHSYLHTVMFLFIVCEMFSSIASLNVHYRLQRPYSTAPTLSSFTPPFFLLLADEVALLEVALWGAGGDACACAPTANTDASCEDHHPSAGTAAPSAGTAAPGDANFKFARSYPRQRPCGD</sequence>
<protein>
    <submittedName>
        <fullName evidence="3">Uncharacterized protein</fullName>
    </submittedName>
</protein>
<keyword evidence="2" id="KW-0472">Membrane</keyword>
<comment type="caution">
    <text evidence="3">The sequence shown here is derived from an EMBL/GenBank/DDBJ whole genome shotgun (WGS) entry which is preliminary data.</text>
</comment>
<keyword evidence="2" id="KW-0812">Transmembrane</keyword>
<reference evidence="3 4" key="1">
    <citation type="journal article" date="2023" name="Mol. Biol. Evol.">
        <title>Genomics of Secondarily Temperate Adaptation in the Only Non-Antarctic Icefish.</title>
        <authorList>
            <person name="Rivera-Colon A.G."/>
            <person name="Rayamajhi N."/>
            <person name="Minhas B.F."/>
            <person name="Madrigal G."/>
            <person name="Bilyk K.T."/>
            <person name="Yoon V."/>
            <person name="Hune M."/>
            <person name="Gregory S."/>
            <person name="Cheng C.H.C."/>
            <person name="Catchen J.M."/>
        </authorList>
    </citation>
    <scope>NUCLEOTIDE SEQUENCE [LARGE SCALE GENOMIC DNA]</scope>
    <source>
        <tissue evidence="3">White muscle</tissue>
    </source>
</reference>
<evidence type="ECO:0000256" key="2">
    <source>
        <dbReference type="SAM" id="Phobius"/>
    </source>
</evidence>
<dbReference type="AlphaFoldDB" id="A0AAN8HMA5"/>
<evidence type="ECO:0000256" key="1">
    <source>
        <dbReference type="SAM" id="MobiDB-lite"/>
    </source>
</evidence>
<name>A0AAN8HMA5_CHAGU</name>
<proteinExistence type="predicted"/>
<feature type="region of interest" description="Disordered" evidence="1">
    <location>
        <begin position="110"/>
        <end position="129"/>
    </location>
</feature>
<keyword evidence="2" id="KW-1133">Transmembrane helix</keyword>
<organism evidence="3 4">
    <name type="scientific">Champsocephalus gunnari</name>
    <name type="common">Mackerel icefish</name>
    <dbReference type="NCBI Taxonomy" id="52237"/>
    <lineage>
        <taxon>Eukaryota</taxon>
        <taxon>Metazoa</taxon>
        <taxon>Chordata</taxon>
        <taxon>Craniata</taxon>
        <taxon>Vertebrata</taxon>
        <taxon>Euteleostomi</taxon>
        <taxon>Actinopterygii</taxon>
        <taxon>Neopterygii</taxon>
        <taxon>Teleostei</taxon>
        <taxon>Neoteleostei</taxon>
        <taxon>Acanthomorphata</taxon>
        <taxon>Eupercaria</taxon>
        <taxon>Perciformes</taxon>
        <taxon>Notothenioidei</taxon>
        <taxon>Channichthyidae</taxon>
        <taxon>Champsocephalus</taxon>
    </lineage>
</organism>
<evidence type="ECO:0000313" key="3">
    <source>
        <dbReference type="EMBL" id="KAK5920722.1"/>
    </source>
</evidence>
<keyword evidence="4" id="KW-1185">Reference proteome</keyword>
<feature type="compositionally biased region" description="Low complexity" evidence="1">
    <location>
        <begin position="115"/>
        <end position="129"/>
    </location>
</feature>
<accession>A0AAN8HMA5</accession>
<evidence type="ECO:0000313" key="4">
    <source>
        <dbReference type="Proteomes" id="UP001331515"/>
    </source>
</evidence>
<dbReference type="EMBL" id="JAURVH010001523">
    <property type="protein sequence ID" value="KAK5920722.1"/>
    <property type="molecule type" value="Genomic_DNA"/>
</dbReference>
<feature type="transmembrane region" description="Helical" evidence="2">
    <location>
        <begin position="31"/>
        <end position="53"/>
    </location>
</feature>
<dbReference type="Proteomes" id="UP001331515">
    <property type="component" value="Unassembled WGS sequence"/>
</dbReference>